<organism evidence="2 3">
    <name type="scientific">Candidatus Kaiserbacteria bacterium RIFOXYD1_FULL_47_14</name>
    <dbReference type="NCBI Taxonomy" id="1798533"/>
    <lineage>
        <taxon>Bacteria</taxon>
        <taxon>Candidatus Kaiseribacteriota</taxon>
    </lineage>
</organism>
<sequence length="206" mass="22589">MKRIMVVIALMAIMVIGIACSKSNPTNSGSGTGIAITKDASRVLFNDRSFANPTNPMSGAAVIIGAFAIMSDVDRIVSQFVLRDPNSDRQIEQNFKNMNLFKMNYLPYGQLGYMINPNNGSSNGKFLFTLDPPLIIGLKLKAHEWVVIYIVGEIKNALIKDIQMSAMEFYSVTAAVCGKTESSSLIDPPVEYVSPLALQDIYLIKK</sequence>
<name>A0A1F6G3N0_9BACT</name>
<keyword evidence="1" id="KW-0732">Signal</keyword>
<dbReference type="AlphaFoldDB" id="A0A1F6G3N0"/>
<dbReference type="Proteomes" id="UP000176867">
    <property type="component" value="Unassembled WGS sequence"/>
</dbReference>
<protein>
    <recommendedName>
        <fullName evidence="4">Lipoprotein</fullName>
    </recommendedName>
</protein>
<evidence type="ECO:0008006" key="4">
    <source>
        <dbReference type="Google" id="ProtNLM"/>
    </source>
</evidence>
<dbReference type="PROSITE" id="PS51257">
    <property type="entry name" value="PROKAR_LIPOPROTEIN"/>
    <property type="match status" value="1"/>
</dbReference>
<feature type="chain" id="PRO_5009524525" description="Lipoprotein" evidence="1">
    <location>
        <begin position="22"/>
        <end position="206"/>
    </location>
</feature>
<gene>
    <name evidence="2" type="ORF">A2609_01320</name>
</gene>
<proteinExistence type="predicted"/>
<comment type="caution">
    <text evidence="2">The sequence shown here is derived from an EMBL/GenBank/DDBJ whole genome shotgun (WGS) entry which is preliminary data.</text>
</comment>
<accession>A0A1F6G3N0</accession>
<dbReference type="EMBL" id="MFMU01000021">
    <property type="protein sequence ID" value="OGG92725.1"/>
    <property type="molecule type" value="Genomic_DNA"/>
</dbReference>
<evidence type="ECO:0000256" key="1">
    <source>
        <dbReference type="SAM" id="SignalP"/>
    </source>
</evidence>
<evidence type="ECO:0000313" key="3">
    <source>
        <dbReference type="Proteomes" id="UP000176867"/>
    </source>
</evidence>
<dbReference type="STRING" id="1798533.A2609_01320"/>
<reference evidence="2 3" key="1">
    <citation type="journal article" date="2016" name="Nat. Commun.">
        <title>Thousands of microbial genomes shed light on interconnected biogeochemical processes in an aquifer system.</title>
        <authorList>
            <person name="Anantharaman K."/>
            <person name="Brown C.T."/>
            <person name="Hug L.A."/>
            <person name="Sharon I."/>
            <person name="Castelle C.J."/>
            <person name="Probst A.J."/>
            <person name="Thomas B.C."/>
            <person name="Singh A."/>
            <person name="Wilkins M.J."/>
            <person name="Karaoz U."/>
            <person name="Brodie E.L."/>
            <person name="Williams K.H."/>
            <person name="Hubbard S.S."/>
            <person name="Banfield J.F."/>
        </authorList>
    </citation>
    <scope>NUCLEOTIDE SEQUENCE [LARGE SCALE GENOMIC DNA]</scope>
</reference>
<feature type="signal peptide" evidence="1">
    <location>
        <begin position="1"/>
        <end position="21"/>
    </location>
</feature>
<evidence type="ECO:0000313" key="2">
    <source>
        <dbReference type="EMBL" id="OGG92725.1"/>
    </source>
</evidence>